<name>A0A419RT70_9SPHN</name>
<dbReference type="GO" id="GO:0005886">
    <property type="term" value="C:plasma membrane"/>
    <property type="evidence" value="ECO:0007669"/>
    <property type="project" value="TreeGrafter"/>
</dbReference>
<keyword evidence="1" id="KW-0472">Membrane</keyword>
<accession>A0A419RT70</accession>
<keyword evidence="3" id="KW-1185">Reference proteome</keyword>
<organism evidence="2 3">
    <name type="scientific">Aurantiacibacter aquimixticola</name>
    <dbReference type="NCBI Taxonomy" id="1958945"/>
    <lineage>
        <taxon>Bacteria</taxon>
        <taxon>Pseudomonadati</taxon>
        <taxon>Pseudomonadota</taxon>
        <taxon>Alphaproteobacteria</taxon>
        <taxon>Sphingomonadales</taxon>
        <taxon>Erythrobacteraceae</taxon>
        <taxon>Aurantiacibacter</taxon>
    </lineage>
</organism>
<evidence type="ECO:0000256" key="1">
    <source>
        <dbReference type="SAM" id="Phobius"/>
    </source>
</evidence>
<feature type="transmembrane region" description="Helical" evidence="1">
    <location>
        <begin position="23"/>
        <end position="45"/>
    </location>
</feature>
<dbReference type="EMBL" id="RAHX01000001">
    <property type="protein sequence ID" value="RJY08966.1"/>
    <property type="molecule type" value="Genomic_DNA"/>
</dbReference>
<evidence type="ECO:0000313" key="2">
    <source>
        <dbReference type="EMBL" id="RJY08966.1"/>
    </source>
</evidence>
<gene>
    <name evidence="2" type="ORF">D6201_05950</name>
</gene>
<evidence type="ECO:0000313" key="3">
    <source>
        <dbReference type="Proteomes" id="UP000285232"/>
    </source>
</evidence>
<dbReference type="AlphaFoldDB" id="A0A419RT70"/>
<dbReference type="Proteomes" id="UP000285232">
    <property type="component" value="Unassembled WGS sequence"/>
</dbReference>
<dbReference type="InterPro" id="IPR008523">
    <property type="entry name" value="DUF805"/>
</dbReference>
<keyword evidence="1" id="KW-1133">Transmembrane helix</keyword>
<reference evidence="2 3" key="1">
    <citation type="journal article" date="2017" name="Int. J. Syst. Evol. Microbiol.">
        <title>Erythrobacter aquimixticola sp. nov., isolated from the junction between the ocean and a freshwater spring.</title>
        <authorList>
            <person name="Park S."/>
            <person name="Jung Y.T."/>
            <person name="Choi S.J."/>
            <person name="Yoon J.H."/>
        </authorList>
    </citation>
    <scope>NUCLEOTIDE SEQUENCE [LARGE SCALE GENOMIC DNA]</scope>
    <source>
        <strain evidence="2 3">JSSK-14</strain>
    </source>
</reference>
<comment type="caution">
    <text evidence="2">The sequence shown here is derived from an EMBL/GenBank/DDBJ whole genome shotgun (WGS) entry which is preliminary data.</text>
</comment>
<dbReference type="PANTHER" id="PTHR34980:SF2">
    <property type="entry name" value="INNER MEMBRANE PROTEIN YHAH-RELATED"/>
    <property type="match status" value="1"/>
</dbReference>
<feature type="transmembrane region" description="Helical" evidence="1">
    <location>
        <begin position="65"/>
        <end position="89"/>
    </location>
</feature>
<dbReference type="PANTHER" id="PTHR34980">
    <property type="entry name" value="INNER MEMBRANE PROTEIN-RELATED-RELATED"/>
    <property type="match status" value="1"/>
</dbReference>
<dbReference type="RefSeq" id="WP_120047977.1">
    <property type="nucleotide sequence ID" value="NZ_RAHX01000001.1"/>
</dbReference>
<proteinExistence type="predicted"/>
<protein>
    <submittedName>
        <fullName evidence="2">DUF805 domain-containing protein</fullName>
    </submittedName>
</protein>
<feature type="transmembrane region" description="Helical" evidence="1">
    <location>
        <begin position="101"/>
        <end position="133"/>
    </location>
</feature>
<dbReference type="Pfam" id="PF05656">
    <property type="entry name" value="DUF805"/>
    <property type="match status" value="1"/>
</dbReference>
<sequence>MEWMLLPFKRYADFKGRSRRKEFWMFQLFYWIVVIALLAIMFAGLPWETFGDDYDGGQGSSPDFGFTFIVGATLLGLWYLGTFIPQLAVTVRRLHDRGLSGWWYAGLLIAGFVPLINLLVLPGYLILLVVLILPGEEKPNRWGEDPKDPHHAEVFA</sequence>
<keyword evidence="1" id="KW-0812">Transmembrane</keyword>
<dbReference type="OrthoDB" id="9812349at2"/>